<evidence type="ECO:0000313" key="1">
    <source>
        <dbReference type="EMBL" id="MCI65938.1"/>
    </source>
</evidence>
<reference evidence="1 2" key="1">
    <citation type="journal article" date="2018" name="Front. Plant Sci.">
        <title>Red Clover (Trifolium pratense) and Zigzag Clover (T. medium) - A Picture of Genomic Similarities and Differences.</title>
        <authorList>
            <person name="Dluhosova J."/>
            <person name="Istvanek J."/>
            <person name="Nedelnik J."/>
            <person name="Repkova J."/>
        </authorList>
    </citation>
    <scope>NUCLEOTIDE SEQUENCE [LARGE SCALE GENOMIC DNA]</scope>
    <source>
        <strain evidence="2">cv. 10/8</strain>
        <tissue evidence="1">Leaf</tissue>
    </source>
</reference>
<proteinExistence type="predicted"/>
<accession>A0A392TYH8</accession>
<organism evidence="1 2">
    <name type="scientific">Trifolium medium</name>
    <dbReference type="NCBI Taxonomy" id="97028"/>
    <lineage>
        <taxon>Eukaryota</taxon>
        <taxon>Viridiplantae</taxon>
        <taxon>Streptophyta</taxon>
        <taxon>Embryophyta</taxon>
        <taxon>Tracheophyta</taxon>
        <taxon>Spermatophyta</taxon>
        <taxon>Magnoliopsida</taxon>
        <taxon>eudicotyledons</taxon>
        <taxon>Gunneridae</taxon>
        <taxon>Pentapetalae</taxon>
        <taxon>rosids</taxon>
        <taxon>fabids</taxon>
        <taxon>Fabales</taxon>
        <taxon>Fabaceae</taxon>
        <taxon>Papilionoideae</taxon>
        <taxon>50 kb inversion clade</taxon>
        <taxon>NPAAA clade</taxon>
        <taxon>Hologalegina</taxon>
        <taxon>IRL clade</taxon>
        <taxon>Trifolieae</taxon>
        <taxon>Trifolium</taxon>
    </lineage>
</organism>
<keyword evidence="2" id="KW-1185">Reference proteome</keyword>
<dbReference type="AlphaFoldDB" id="A0A392TYH8"/>
<dbReference type="Proteomes" id="UP000265520">
    <property type="component" value="Unassembled WGS sequence"/>
</dbReference>
<evidence type="ECO:0000313" key="2">
    <source>
        <dbReference type="Proteomes" id="UP000265520"/>
    </source>
</evidence>
<name>A0A392TYH8_9FABA</name>
<protein>
    <submittedName>
        <fullName evidence="1">Uncharacterized protein</fullName>
    </submittedName>
</protein>
<feature type="non-terminal residue" evidence="1">
    <location>
        <position position="1"/>
    </location>
</feature>
<sequence>PSCLSDSLSTWLSPPRTDLTGDLAIPPPLVLSSSLAYHLAPPALLFRVSPRSAAQRHRFASSSLTDQ</sequence>
<feature type="non-terminal residue" evidence="1">
    <location>
        <position position="67"/>
    </location>
</feature>
<dbReference type="EMBL" id="LXQA010685453">
    <property type="protein sequence ID" value="MCI65938.1"/>
    <property type="molecule type" value="Genomic_DNA"/>
</dbReference>
<comment type="caution">
    <text evidence="1">The sequence shown here is derived from an EMBL/GenBank/DDBJ whole genome shotgun (WGS) entry which is preliminary data.</text>
</comment>